<dbReference type="InterPro" id="IPR013785">
    <property type="entry name" value="Aldolase_TIM"/>
</dbReference>
<keyword evidence="7 9" id="KW-0057">Aromatic amino acid biosynthesis</keyword>
<dbReference type="InterPro" id="IPR044643">
    <property type="entry name" value="TrpF_fam"/>
</dbReference>
<gene>
    <name evidence="9" type="primary">trpF</name>
    <name evidence="11" type="ORF">H9S92_09925</name>
</gene>
<comment type="similarity">
    <text evidence="9">Belongs to the TrpF family.</text>
</comment>
<dbReference type="PANTHER" id="PTHR42894:SF1">
    <property type="entry name" value="N-(5'-PHOSPHORIBOSYL)ANTHRANILATE ISOMERASE"/>
    <property type="match status" value="1"/>
</dbReference>
<keyword evidence="5 9" id="KW-0028">Amino-acid biosynthesis</keyword>
<dbReference type="InterPro" id="IPR011060">
    <property type="entry name" value="RibuloseP-bd_barrel"/>
</dbReference>
<dbReference type="Pfam" id="PF00697">
    <property type="entry name" value="PRAI"/>
    <property type="match status" value="1"/>
</dbReference>
<dbReference type="HAMAP" id="MF_00135">
    <property type="entry name" value="PRAI"/>
    <property type="match status" value="1"/>
</dbReference>
<dbReference type="AlphaFoldDB" id="A0A923T8Y7"/>
<name>A0A923T8Y7_9BACT</name>
<evidence type="ECO:0000256" key="9">
    <source>
        <dbReference type="HAMAP-Rule" id="MF_00135"/>
    </source>
</evidence>
<evidence type="ECO:0000313" key="11">
    <source>
        <dbReference type="EMBL" id="MBC6994483.1"/>
    </source>
</evidence>
<evidence type="ECO:0000256" key="2">
    <source>
        <dbReference type="ARBA" id="ARBA00004664"/>
    </source>
</evidence>
<sequence>MKIKVCGLRQPENITEVLGLGIDFAGFIFHKRSPRHAASAELMRWMENNPQPFESTAKVGVFVNAELDYILNVVHDYQLDYVQLHGNESPGYCRELKLLWSVSTLRKAKIIKAFSVAADFNFRDTGEYVDSCPLFVFDTGGHPEAGGTGQKWDWERLAAYQHPVPFLLSGGIGPEDAAAVRALQHPQLAGVDVNSRFESAPGVKDVSQLAAFVEALR</sequence>
<dbReference type="GO" id="GO:0004640">
    <property type="term" value="F:phosphoribosylanthranilate isomerase activity"/>
    <property type="evidence" value="ECO:0007669"/>
    <property type="project" value="UniProtKB-UniRule"/>
</dbReference>
<dbReference type="GO" id="GO:0000162">
    <property type="term" value="P:L-tryptophan biosynthetic process"/>
    <property type="evidence" value="ECO:0007669"/>
    <property type="project" value="UniProtKB-UniRule"/>
</dbReference>
<evidence type="ECO:0000256" key="6">
    <source>
        <dbReference type="ARBA" id="ARBA00022822"/>
    </source>
</evidence>
<feature type="domain" description="N-(5'phosphoribosyl) anthranilate isomerase (PRAI)" evidence="10">
    <location>
        <begin position="4"/>
        <end position="214"/>
    </location>
</feature>
<proteinExistence type="inferred from homology"/>
<dbReference type="SUPFAM" id="SSF51366">
    <property type="entry name" value="Ribulose-phoshate binding barrel"/>
    <property type="match status" value="1"/>
</dbReference>
<protein>
    <recommendedName>
        <fullName evidence="4 9">N-(5'-phosphoribosyl)anthranilate isomerase</fullName>
        <shortName evidence="9">PRAI</shortName>
        <ecNumber evidence="3 9">5.3.1.24</ecNumber>
    </recommendedName>
</protein>
<keyword evidence="12" id="KW-1185">Reference proteome</keyword>
<dbReference type="EC" id="5.3.1.24" evidence="3 9"/>
<comment type="caution">
    <text evidence="11">The sequence shown here is derived from an EMBL/GenBank/DDBJ whole genome shotgun (WGS) entry which is preliminary data.</text>
</comment>
<reference evidence="11" key="1">
    <citation type="submission" date="2020-08" db="EMBL/GenBank/DDBJ databases">
        <title>Lewinella bacteria from marine environments.</title>
        <authorList>
            <person name="Zhong Y."/>
        </authorList>
    </citation>
    <scope>NUCLEOTIDE SEQUENCE</scope>
    <source>
        <strain evidence="11">KCTC 42187</strain>
    </source>
</reference>
<evidence type="ECO:0000256" key="4">
    <source>
        <dbReference type="ARBA" id="ARBA00022272"/>
    </source>
</evidence>
<evidence type="ECO:0000313" key="12">
    <source>
        <dbReference type="Proteomes" id="UP000650081"/>
    </source>
</evidence>
<dbReference type="PANTHER" id="PTHR42894">
    <property type="entry name" value="N-(5'-PHOSPHORIBOSYL)ANTHRANILATE ISOMERASE"/>
    <property type="match status" value="1"/>
</dbReference>
<keyword evidence="8 9" id="KW-0413">Isomerase</keyword>
<organism evidence="11 12">
    <name type="scientific">Neolewinella lacunae</name>
    <dbReference type="NCBI Taxonomy" id="1517758"/>
    <lineage>
        <taxon>Bacteria</taxon>
        <taxon>Pseudomonadati</taxon>
        <taxon>Bacteroidota</taxon>
        <taxon>Saprospiria</taxon>
        <taxon>Saprospirales</taxon>
        <taxon>Lewinellaceae</taxon>
        <taxon>Neolewinella</taxon>
    </lineage>
</organism>
<evidence type="ECO:0000256" key="5">
    <source>
        <dbReference type="ARBA" id="ARBA00022605"/>
    </source>
</evidence>
<comment type="pathway">
    <text evidence="2 9">Amino-acid biosynthesis; L-tryptophan biosynthesis; L-tryptophan from chorismate: step 3/5.</text>
</comment>
<dbReference type="InterPro" id="IPR001240">
    <property type="entry name" value="PRAI_dom"/>
</dbReference>
<evidence type="ECO:0000256" key="8">
    <source>
        <dbReference type="ARBA" id="ARBA00023235"/>
    </source>
</evidence>
<evidence type="ECO:0000256" key="7">
    <source>
        <dbReference type="ARBA" id="ARBA00023141"/>
    </source>
</evidence>
<accession>A0A923T8Y7</accession>
<keyword evidence="6 9" id="KW-0822">Tryptophan biosynthesis</keyword>
<dbReference type="RefSeq" id="WP_187466555.1">
    <property type="nucleotide sequence ID" value="NZ_JACSIT010000100.1"/>
</dbReference>
<dbReference type="Proteomes" id="UP000650081">
    <property type="component" value="Unassembled WGS sequence"/>
</dbReference>
<comment type="catalytic activity">
    <reaction evidence="1 9">
        <text>N-(5-phospho-beta-D-ribosyl)anthranilate = 1-(2-carboxyphenylamino)-1-deoxy-D-ribulose 5-phosphate</text>
        <dbReference type="Rhea" id="RHEA:21540"/>
        <dbReference type="ChEBI" id="CHEBI:18277"/>
        <dbReference type="ChEBI" id="CHEBI:58613"/>
        <dbReference type="EC" id="5.3.1.24"/>
    </reaction>
</comment>
<dbReference type="Gene3D" id="3.20.20.70">
    <property type="entry name" value="Aldolase class I"/>
    <property type="match status" value="1"/>
</dbReference>
<evidence type="ECO:0000259" key="10">
    <source>
        <dbReference type="Pfam" id="PF00697"/>
    </source>
</evidence>
<dbReference type="EMBL" id="JACSIT010000100">
    <property type="protein sequence ID" value="MBC6994483.1"/>
    <property type="molecule type" value="Genomic_DNA"/>
</dbReference>
<evidence type="ECO:0000256" key="3">
    <source>
        <dbReference type="ARBA" id="ARBA00012572"/>
    </source>
</evidence>
<evidence type="ECO:0000256" key="1">
    <source>
        <dbReference type="ARBA" id="ARBA00001164"/>
    </source>
</evidence>
<dbReference type="CDD" id="cd00405">
    <property type="entry name" value="PRAI"/>
    <property type="match status" value="1"/>
</dbReference>